<dbReference type="EMBL" id="RWGY01000051">
    <property type="protein sequence ID" value="TVU04952.1"/>
    <property type="molecule type" value="Genomic_DNA"/>
</dbReference>
<dbReference type="InterPro" id="IPR032474">
    <property type="entry name" value="Argonaute_N"/>
</dbReference>
<dbReference type="Pfam" id="PF16486">
    <property type="entry name" value="ArgoN"/>
    <property type="match status" value="1"/>
</dbReference>
<gene>
    <name evidence="3" type="ORF">EJB05_48097</name>
</gene>
<dbReference type="Gene3D" id="2.170.260.10">
    <property type="entry name" value="paz domain"/>
    <property type="match status" value="1"/>
</dbReference>
<comment type="caution">
    <text evidence="3">The sequence shown here is derived from an EMBL/GenBank/DDBJ whole genome shotgun (WGS) entry which is preliminary data.</text>
</comment>
<accession>A0A5J9T0Z9</accession>
<dbReference type="Proteomes" id="UP000324897">
    <property type="component" value="Unassembled WGS sequence"/>
</dbReference>
<name>A0A5J9T0Z9_9POAL</name>
<keyword evidence="4" id="KW-1185">Reference proteome</keyword>
<dbReference type="PANTHER" id="PTHR22891">
    <property type="entry name" value="EUKARYOTIC TRANSLATION INITIATION FACTOR 2C"/>
    <property type="match status" value="1"/>
</dbReference>
<reference evidence="3 4" key="1">
    <citation type="journal article" date="2019" name="Sci. Rep.">
        <title>A high-quality genome of Eragrostis curvula grass provides insights into Poaceae evolution and supports new strategies to enhance forage quality.</title>
        <authorList>
            <person name="Carballo J."/>
            <person name="Santos B.A.C.M."/>
            <person name="Zappacosta D."/>
            <person name="Garbus I."/>
            <person name="Selva J.P."/>
            <person name="Gallo C.A."/>
            <person name="Diaz A."/>
            <person name="Albertini E."/>
            <person name="Caccamo M."/>
            <person name="Echenique V."/>
        </authorList>
    </citation>
    <scope>NUCLEOTIDE SEQUENCE [LARGE SCALE GENOMIC DNA]</scope>
    <source>
        <strain evidence="4">cv. Victoria</strain>
        <tissue evidence="3">Leaf</tissue>
    </source>
</reference>
<dbReference type="OrthoDB" id="10252740at2759"/>
<dbReference type="SUPFAM" id="SSF101690">
    <property type="entry name" value="PAZ domain"/>
    <property type="match status" value="1"/>
</dbReference>
<organism evidence="3 4">
    <name type="scientific">Eragrostis curvula</name>
    <name type="common">weeping love grass</name>
    <dbReference type="NCBI Taxonomy" id="38414"/>
    <lineage>
        <taxon>Eukaryota</taxon>
        <taxon>Viridiplantae</taxon>
        <taxon>Streptophyta</taxon>
        <taxon>Embryophyta</taxon>
        <taxon>Tracheophyta</taxon>
        <taxon>Spermatophyta</taxon>
        <taxon>Magnoliopsida</taxon>
        <taxon>Liliopsida</taxon>
        <taxon>Poales</taxon>
        <taxon>Poaceae</taxon>
        <taxon>PACMAD clade</taxon>
        <taxon>Chloridoideae</taxon>
        <taxon>Eragrostideae</taxon>
        <taxon>Eragrostidinae</taxon>
        <taxon>Eragrostis</taxon>
    </lineage>
</organism>
<evidence type="ECO:0000259" key="2">
    <source>
        <dbReference type="Pfam" id="PF16486"/>
    </source>
</evidence>
<proteinExistence type="predicted"/>
<dbReference type="Gramene" id="TVU04952">
    <property type="protein sequence ID" value="TVU04952"/>
    <property type="gene ID" value="EJB05_48097"/>
</dbReference>
<sequence>MCAAAYCGCHPLRQIRCRPSAPVTALRSSTPRARASDASGPLRTPPPPLLVPATHQPAQGLISACLSPLVEALAKEVKKPLASSTAAMATTQVCATAAPKNAWEVDLVHGGAGNIEAKVMMLVKNFLSNHIFHYDVIIYPELKSRQANREALNELIKLYGNKFFGGKLLIFYGTKSLYTARALPFKSEEFAVRFADIKKKEKERAVRKYTITIQLAGRTDMYNIMQLLLGRQRDTPQGITQVLDVVLGESALLNYVSLSTDFSTTFYCWRAEVFKCWRGYYQNPHPLVTIDECTRSFFKAVRTINFVEKLLDVPDSTRPLSYGDAVKIKKTLQGIYIETCHQQDRIRRYKITGITPVPMRQLMPFIINQPVHYESLNTVLSNNAFALFDIVLPPPELMITGDQHPAFMPIYFWSGFTCYLMHRLFVLVFWDGHLHGRCYGGRFTSANIGVTADGQLKINVESENYYPDGGRADCNAMITLIHELLLIPFTHGYPVHVEFLVTLLSNHAVHLWANRNFLTFLVNYPSLLSHADKYKWYTMIDLKILQLDRDQLDILRRIFTNPIFQGWQTYISHVPAFNDTFMYRAQFDSNAQAYVSVYTPHLDQAFHFGRNFLSHPPAEITQEVAEAALSYLLDHLLAIFVLALVIDFVGPQGWKWELMGIISNSNSDKSKFN</sequence>
<feature type="domain" description="Protein argonaute N-terminal" evidence="2">
    <location>
        <begin position="123"/>
        <end position="247"/>
    </location>
</feature>
<evidence type="ECO:0000313" key="3">
    <source>
        <dbReference type="EMBL" id="TVU04952.1"/>
    </source>
</evidence>
<dbReference type="AlphaFoldDB" id="A0A5J9T0Z9"/>
<evidence type="ECO:0000256" key="1">
    <source>
        <dbReference type="SAM" id="MobiDB-lite"/>
    </source>
</evidence>
<dbReference type="InterPro" id="IPR036085">
    <property type="entry name" value="PAZ_dom_sf"/>
</dbReference>
<protein>
    <recommendedName>
        <fullName evidence="2">Protein argonaute N-terminal domain-containing protein</fullName>
    </recommendedName>
</protein>
<evidence type="ECO:0000313" key="4">
    <source>
        <dbReference type="Proteomes" id="UP000324897"/>
    </source>
</evidence>
<feature type="region of interest" description="Disordered" evidence="1">
    <location>
        <begin position="21"/>
        <end position="45"/>
    </location>
</feature>